<dbReference type="EMBL" id="JFZZ01000059">
    <property type="protein sequence ID" value="KAK95339.1"/>
    <property type="molecule type" value="Genomic_DNA"/>
</dbReference>
<dbReference type="AlphaFoldDB" id="A0A158M529"/>
<protein>
    <submittedName>
        <fullName evidence="2">Uncharacterized protein</fullName>
    </submittedName>
</protein>
<dbReference type="Proteomes" id="UP000026682">
    <property type="component" value="Unassembled WGS sequence"/>
</dbReference>
<dbReference type="PATRIC" id="fig|1331206.3.peg.1586"/>
<comment type="caution">
    <text evidence="2">The sequence shown here is derived from an EMBL/GenBank/DDBJ whole genome shotgun (WGS) entry which is preliminary data.</text>
</comment>
<evidence type="ECO:0000256" key="1">
    <source>
        <dbReference type="SAM" id="MobiDB-lite"/>
    </source>
</evidence>
<accession>A0A158M529</accession>
<organism evidence="2 3">
    <name type="scientific">Bordetella holmesii CDC-H585-BH</name>
    <dbReference type="NCBI Taxonomy" id="1331206"/>
    <lineage>
        <taxon>Bacteria</taxon>
        <taxon>Pseudomonadati</taxon>
        <taxon>Pseudomonadota</taxon>
        <taxon>Betaproteobacteria</taxon>
        <taxon>Burkholderiales</taxon>
        <taxon>Alcaligenaceae</taxon>
        <taxon>Bordetella</taxon>
    </lineage>
</organism>
<reference evidence="2 3" key="1">
    <citation type="submission" date="2014-03" db="EMBL/GenBank/DDBJ databases">
        <title>Genome sequence of Bordetella holmseii.</title>
        <authorList>
            <person name="Harvill E."/>
            <person name="Goodfield L.L."/>
            <person name="Ivanov Y."/>
            <person name="Meyer J.A."/>
            <person name="Newth C."/>
            <person name="Cassiday P."/>
            <person name="Tondella M.L."/>
            <person name="Liao P."/>
            <person name="Zimmerman J."/>
            <person name="Meert K."/>
            <person name="Wessel D."/>
            <person name="Berger J."/>
            <person name="Dean J.M."/>
            <person name="Holubkov R."/>
            <person name="Burr J."/>
            <person name="Liu T."/>
            <person name="Brinkac L.M."/>
            <person name="Sanka R."/>
            <person name="Kim M."/>
            <person name="Losada L."/>
        </authorList>
    </citation>
    <scope>NUCLEOTIDE SEQUENCE [LARGE SCALE GENOMIC DNA]</scope>
    <source>
        <strain evidence="2 3">CDC-H585-BH</strain>
    </source>
</reference>
<sequence length="93" mass="10239">MFLCSHPNVSKVTRRHGASLAHDKGWAPRPASAARMPTPANALVEERSAPARRAPEEPHAFRVAPETRCRLDLLKLRNIRYAASPSSGRAHHA</sequence>
<proteinExistence type="predicted"/>
<evidence type="ECO:0000313" key="2">
    <source>
        <dbReference type="EMBL" id="KAK95339.1"/>
    </source>
</evidence>
<name>A0A158M529_9BORD</name>
<feature type="region of interest" description="Disordered" evidence="1">
    <location>
        <begin position="1"/>
        <end position="37"/>
    </location>
</feature>
<evidence type="ECO:0000313" key="3">
    <source>
        <dbReference type="Proteomes" id="UP000026682"/>
    </source>
</evidence>
<gene>
    <name evidence="2" type="ORF">L497_1707</name>
</gene>